<evidence type="ECO:0000313" key="2">
    <source>
        <dbReference type="Proteomes" id="UP001305521"/>
    </source>
</evidence>
<organism evidence="1 2">
    <name type="scientific">Sediminicoccus rosea</name>
    <dbReference type="NCBI Taxonomy" id="1225128"/>
    <lineage>
        <taxon>Bacteria</taxon>
        <taxon>Pseudomonadati</taxon>
        <taxon>Pseudomonadota</taxon>
        <taxon>Alphaproteobacteria</taxon>
        <taxon>Acetobacterales</taxon>
        <taxon>Roseomonadaceae</taxon>
        <taxon>Sediminicoccus</taxon>
    </lineage>
</organism>
<dbReference type="GO" id="GO:0016787">
    <property type="term" value="F:hydrolase activity"/>
    <property type="evidence" value="ECO:0007669"/>
    <property type="project" value="UniProtKB-KW"/>
</dbReference>
<dbReference type="EMBL" id="CP137852">
    <property type="protein sequence ID" value="WPB84847.1"/>
    <property type="molecule type" value="Genomic_DNA"/>
</dbReference>
<dbReference type="PANTHER" id="PTHR48100:SF1">
    <property type="entry name" value="HISTIDINE PHOSPHATASE FAMILY PROTEIN-RELATED"/>
    <property type="match status" value="1"/>
</dbReference>
<dbReference type="Gene3D" id="3.40.50.1240">
    <property type="entry name" value="Phosphoglycerate mutase-like"/>
    <property type="match status" value="1"/>
</dbReference>
<reference evidence="1 2" key="1">
    <citation type="submission" date="2023-11" db="EMBL/GenBank/DDBJ databases">
        <title>Arctic aerobic anoxygenic photoheterotroph Sediminicoccus rosea KRV36 adapts its photosynthesis to long days of polar summer.</title>
        <authorList>
            <person name="Tomasch J."/>
            <person name="Kopejtka K."/>
            <person name="Bily T."/>
            <person name="Gardiner A.T."/>
            <person name="Gardian Z."/>
            <person name="Shivaramu S."/>
            <person name="Koblizek M."/>
            <person name="Engelhardt F."/>
            <person name="Kaftan D."/>
        </authorList>
    </citation>
    <scope>NUCLEOTIDE SEQUENCE [LARGE SCALE GENOMIC DNA]</scope>
    <source>
        <strain evidence="1 2">R-30</strain>
    </source>
</reference>
<dbReference type="InterPro" id="IPR029033">
    <property type="entry name" value="His_PPase_superfam"/>
</dbReference>
<dbReference type="RefSeq" id="WP_318648810.1">
    <property type="nucleotide sequence ID" value="NZ_CP137852.1"/>
</dbReference>
<dbReference type="CDD" id="cd07067">
    <property type="entry name" value="HP_PGM_like"/>
    <property type="match status" value="1"/>
</dbReference>
<dbReference type="InterPro" id="IPR050275">
    <property type="entry name" value="PGM_Phosphatase"/>
</dbReference>
<evidence type="ECO:0000313" key="1">
    <source>
        <dbReference type="EMBL" id="WPB84847.1"/>
    </source>
</evidence>
<dbReference type="Proteomes" id="UP001305521">
    <property type="component" value="Chromosome"/>
</dbReference>
<dbReference type="EC" id="3.1.3.-" evidence="1"/>
<dbReference type="SMART" id="SM00855">
    <property type="entry name" value="PGAM"/>
    <property type="match status" value="1"/>
</dbReference>
<name>A0ABZ0PHA8_9PROT</name>
<gene>
    <name evidence="1" type="ORF">R9Z33_22485</name>
</gene>
<dbReference type="Pfam" id="PF00300">
    <property type="entry name" value="His_Phos_1"/>
    <property type="match status" value="1"/>
</dbReference>
<dbReference type="InterPro" id="IPR013078">
    <property type="entry name" value="His_Pase_superF_clade-1"/>
</dbReference>
<keyword evidence="1" id="KW-0378">Hydrolase</keyword>
<dbReference type="PANTHER" id="PTHR48100">
    <property type="entry name" value="BROAD-SPECIFICITY PHOSPHATASE YOR283W-RELATED"/>
    <property type="match status" value="1"/>
</dbReference>
<dbReference type="SUPFAM" id="SSF53254">
    <property type="entry name" value="Phosphoglycerate mutase-like"/>
    <property type="match status" value="1"/>
</dbReference>
<accession>A0ABZ0PHA8</accession>
<protein>
    <submittedName>
        <fullName evidence="1">Histidine phosphatase family protein</fullName>
        <ecNumber evidence="1">3.1.3.-</ecNumber>
    </submittedName>
</protein>
<keyword evidence="2" id="KW-1185">Reference proteome</keyword>
<proteinExistence type="predicted"/>
<sequence length="213" mass="23611">MDITRFFLIRHALVEPSARAMLYGNMDVALCDAALREEAALYRWLALRLPRPARWVVTPLSRTRATAAAIFAAGYPEQPLVVEPDMAEQSLGEWQGITHEALTERLRHPPHPFWPHAAAERPPGGESVDDVRERVGPVLEGLAQSLPGQDIVMVAHGGTIRAALSHALKLDGHQALTFSVKNLSLTRIEKHGPDWRVVSVNEEPWLLENPTPP</sequence>